<accession>A0A081LEK1</accession>
<dbReference type="Pfam" id="PF09318">
    <property type="entry name" value="Glyco_trans_A_1"/>
    <property type="match status" value="1"/>
</dbReference>
<comment type="caution">
    <text evidence="2">The sequence shown here is derived from an EMBL/GenBank/DDBJ whole genome shotgun (WGS) entry which is preliminary data.</text>
</comment>
<evidence type="ECO:0000313" key="2">
    <source>
        <dbReference type="EMBL" id="KEP27677.1"/>
    </source>
</evidence>
<dbReference type="Proteomes" id="UP000028091">
    <property type="component" value="Unassembled WGS sequence"/>
</dbReference>
<dbReference type="EMBL" id="JOTP01000003">
    <property type="protein sequence ID" value="KEP27677.1"/>
    <property type="molecule type" value="Genomic_DNA"/>
</dbReference>
<proteinExistence type="predicted"/>
<feature type="domain" description="Glycosyl transferase 1" evidence="1">
    <location>
        <begin position="147"/>
        <end position="217"/>
    </location>
</feature>
<name>A0A081LEK1_9BACI</name>
<reference evidence="2 3" key="1">
    <citation type="submission" date="2012-09" db="EMBL/GenBank/DDBJ databases">
        <title>Genome Sequence of Bacillus sp. DW5-4.</title>
        <authorList>
            <person name="Lai Q."/>
            <person name="Liu Y."/>
            <person name="Shao Z."/>
        </authorList>
    </citation>
    <scope>NUCLEOTIDE SEQUENCE [LARGE SCALE GENOMIC DNA]</scope>
    <source>
        <strain evidence="2 3">DW5-4</strain>
    </source>
</reference>
<dbReference type="InterPro" id="IPR015397">
    <property type="entry name" value="Glyco_trans_A_1"/>
</dbReference>
<keyword evidence="2" id="KW-0808">Transferase</keyword>
<dbReference type="RefSeq" id="WP_034318526.1">
    <property type="nucleotide sequence ID" value="NZ_JOTP01000003.1"/>
</dbReference>
<evidence type="ECO:0000259" key="1">
    <source>
        <dbReference type="Pfam" id="PF09318"/>
    </source>
</evidence>
<dbReference type="GO" id="GO:0016740">
    <property type="term" value="F:transferase activity"/>
    <property type="evidence" value="ECO:0007669"/>
    <property type="project" value="UniProtKB-KW"/>
</dbReference>
<dbReference type="Gene3D" id="3.40.50.2000">
    <property type="entry name" value="Glycogen Phosphorylase B"/>
    <property type="match status" value="2"/>
</dbReference>
<dbReference type="eggNOG" id="COG0438">
    <property type="taxonomic scope" value="Bacteria"/>
</dbReference>
<dbReference type="OrthoDB" id="570545at2"/>
<protein>
    <submittedName>
        <fullName evidence="2">Poly(Glycerol-phosphate) alpha-glucosyltransferase</fullName>
    </submittedName>
</protein>
<sequence>MFQNWMKKKVEHTLDQPEQHETMISAEMPDMDYYFIMGDVPKQDESLTNSLKARVKPLAEKHKRATILTLNYDANVKERIHSMEETFHPQIDIMNVFEHYILPESGSKRRYSEFIAGEISYSINEAVIPADEVTIQVTRYELPSFPICYIDQYNEEQQLVKREEYNWDGALRRVQSFVPHTGALYLEELIKDDGSIFMEIIYSGDAKKNPVRHINWYKKTGIQTFTKKTDIKQQWLSSVQSQNDRLKLMITEDRDQDRHLFKIDQPETTYYAAFVHDAHYEEDPHQHYSQYGELFKQIRKQQVDAVFFGDTKHKEDVEKILGEQAYFYLVPSDEMSVWNRALHHMLENRERKDELRRVMDRTKWVLRDLSSEHHVLHLQLEMKDEMSRADHVQIDFAGYDRANGAEIISQTIDENHQVSFPIGHFQTKKNIDLNQTKYVDFYIRFKTEELQEVLQRLEVEGELLTNKPSSIDGWSYQTKQGNYSWKVK</sequence>
<evidence type="ECO:0000313" key="3">
    <source>
        <dbReference type="Proteomes" id="UP000028091"/>
    </source>
</evidence>
<dbReference type="AlphaFoldDB" id="A0A081LEK1"/>
<organism evidence="2 3">
    <name type="scientific">Bacillus zhangzhouensis</name>
    <dbReference type="NCBI Taxonomy" id="1178540"/>
    <lineage>
        <taxon>Bacteria</taxon>
        <taxon>Bacillati</taxon>
        <taxon>Bacillota</taxon>
        <taxon>Bacilli</taxon>
        <taxon>Bacillales</taxon>
        <taxon>Bacillaceae</taxon>
        <taxon>Bacillus</taxon>
    </lineage>
</organism>
<keyword evidence="3" id="KW-1185">Reference proteome</keyword>
<gene>
    <name evidence="2" type="ORF">BA70_11150</name>
</gene>